<dbReference type="HAMAP" id="MF_01161">
    <property type="entry name" value="tRNA_Ile_lys_synt"/>
    <property type="match status" value="1"/>
</dbReference>
<gene>
    <name evidence="8" type="primary">tilS</name>
    <name evidence="10" type="ORF">C666_10655</name>
</gene>
<accession>N6YYU7</accession>
<dbReference type="GO" id="GO:0032267">
    <property type="term" value="F:tRNA(Ile)-lysidine synthase activity"/>
    <property type="evidence" value="ECO:0007669"/>
    <property type="project" value="UniProtKB-EC"/>
</dbReference>
<dbReference type="Gene3D" id="3.40.50.620">
    <property type="entry name" value="HUPs"/>
    <property type="match status" value="1"/>
</dbReference>
<evidence type="ECO:0000256" key="4">
    <source>
        <dbReference type="ARBA" id="ARBA00022694"/>
    </source>
</evidence>
<dbReference type="SUPFAM" id="SSF56037">
    <property type="entry name" value="PheT/TilS domain"/>
    <property type="match status" value="1"/>
</dbReference>
<dbReference type="eggNOG" id="COG0037">
    <property type="taxonomic scope" value="Bacteria"/>
</dbReference>
<name>N6YYU7_THAL4</name>
<comment type="caution">
    <text evidence="10">The sequence shown here is derived from an EMBL/GenBank/DDBJ whole genome shotgun (WGS) entry which is preliminary data.</text>
</comment>
<dbReference type="NCBIfam" id="TIGR02432">
    <property type="entry name" value="lysidine_TilS_N"/>
    <property type="match status" value="1"/>
</dbReference>
<dbReference type="PANTHER" id="PTHR43033:SF1">
    <property type="entry name" value="TRNA(ILE)-LYSIDINE SYNTHASE-RELATED"/>
    <property type="match status" value="1"/>
</dbReference>
<feature type="domain" description="Lysidine-tRNA(Ile) synthetase C-terminal" evidence="9">
    <location>
        <begin position="360"/>
        <end position="433"/>
    </location>
</feature>
<evidence type="ECO:0000256" key="1">
    <source>
        <dbReference type="ARBA" id="ARBA00004496"/>
    </source>
</evidence>
<comment type="function">
    <text evidence="8">Ligates lysine onto the cytidine present at position 34 of the AUA codon-specific tRNA(Ile) that contains the anticodon CAU, in an ATP-dependent manner. Cytidine is converted to lysidine, thus changing the amino acid specificity of the tRNA from methionine to isoleucine.</text>
</comment>
<dbReference type="Pfam" id="PF11734">
    <property type="entry name" value="TilS_C"/>
    <property type="match status" value="1"/>
</dbReference>
<dbReference type="InterPro" id="IPR011063">
    <property type="entry name" value="TilS/TtcA_N"/>
</dbReference>
<organism evidence="10 11">
    <name type="scientific">Thauera linaloolentis (strain DSM 12138 / JCM 21573 / CCUG 41526 / CIP 105981 / IAM 15112 / NBRC 102519 / 47Lol)</name>
    <dbReference type="NCBI Taxonomy" id="1123367"/>
    <lineage>
        <taxon>Bacteria</taxon>
        <taxon>Pseudomonadati</taxon>
        <taxon>Pseudomonadota</taxon>
        <taxon>Betaproteobacteria</taxon>
        <taxon>Rhodocyclales</taxon>
        <taxon>Zoogloeaceae</taxon>
        <taxon>Thauera</taxon>
    </lineage>
</organism>
<dbReference type="InterPro" id="IPR015262">
    <property type="entry name" value="tRNA_Ile_lys_synt_subst-bd"/>
</dbReference>
<dbReference type="PANTHER" id="PTHR43033">
    <property type="entry name" value="TRNA(ILE)-LYSIDINE SYNTHASE-RELATED"/>
    <property type="match status" value="1"/>
</dbReference>
<dbReference type="CDD" id="cd01992">
    <property type="entry name" value="TilS_N"/>
    <property type="match status" value="1"/>
</dbReference>
<dbReference type="Gene3D" id="1.20.59.20">
    <property type="match status" value="1"/>
</dbReference>
<dbReference type="Pfam" id="PF01171">
    <property type="entry name" value="ATP_bind_3"/>
    <property type="match status" value="1"/>
</dbReference>
<keyword evidence="6 8" id="KW-0067">ATP-binding</keyword>
<dbReference type="GO" id="GO:0006400">
    <property type="term" value="P:tRNA modification"/>
    <property type="evidence" value="ECO:0007669"/>
    <property type="project" value="UniProtKB-UniRule"/>
</dbReference>
<evidence type="ECO:0000256" key="7">
    <source>
        <dbReference type="ARBA" id="ARBA00048539"/>
    </source>
</evidence>
<proteinExistence type="inferred from homology"/>
<keyword evidence="3 8" id="KW-0436">Ligase</keyword>
<dbReference type="InterPro" id="IPR012094">
    <property type="entry name" value="tRNA_Ile_lys_synt"/>
</dbReference>
<dbReference type="Pfam" id="PF09179">
    <property type="entry name" value="TilS"/>
    <property type="match status" value="1"/>
</dbReference>
<dbReference type="InterPro" id="IPR012796">
    <property type="entry name" value="Lysidine-tRNA-synth_C"/>
</dbReference>
<protein>
    <recommendedName>
        <fullName evidence="8">tRNA(Ile)-lysidine synthase</fullName>
        <ecNumber evidence="8">6.3.4.19</ecNumber>
    </recommendedName>
    <alternativeName>
        <fullName evidence="8">tRNA(Ile)-2-lysyl-cytidine synthase</fullName>
    </alternativeName>
    <alternativeName>
        <fullName evidence="8">tRNA(Ile)-lysidine synthetase</fullName>
    </alternativeName>
</protein>
<dbReference type="EMBL" id="AMXE01000036">
    <property type="protein sequence ID" value="ENO87562.1"/>
    <property type="molecule type" value="Genomic_DNA"/>
</dbReference>
<dbReference type="STRING" id="1123367.GCA_000621305_03441"/>
<sequence length="438" mass="47122">MLLRAASGALAAAGVGPGSRLCCALSGGVDSIVLLDLLHALAPSLGFSLQAAHVHHGLSAHADAWARACEARCAQLKVPFALFRVEVPCGDSEGLEAAARRVRHAVLDGVECDWLVFGHHQDDQAETILFRLLRGSGVRGAAAMAAFEPPRAARPGRLRPLLGCRRAAIEAWARQRGLAWVEDESNAALDFSRNHLRHRVLPVIGERFPAAVSTLARAAEHFREASELLDQLAAQDQAACGGRTLRRDLLLALPDARVANLLRWLARRNGLRAPARARLDEALRQMRAVAASHPLRVELGDMACCVYRGQVWLDSDAADCLQPRRWAGEESLPWGAGSIDFRPAVGEGVARAALDGAGSVMLAMCRPGLRMRLGGGRPRRSFRKLCQEAGVPAWMRERLPVLWIDGEPAWIGGLGVAAEFACAPAGPGVVPEWRVRGP</sequence>
<evidence type="ECO:0000256" key="6">
    <source>
        <dbReference type="ARBA" id="ARBA00022840"/>
    </source>
</evidence>
<evidence type="ECO:0000256" key="3">
    <source>
        <dbReference type="ARBA" id="ARBA00022598"/>
    </source>
</evidence>
<dbReference type="InterPro" id="IPR014729">
    <property type="entry name" value="Rossmann-like_a/b/a_fold"/>
</dbReference>
<evidence type="ECO:0000313" key="11">
    <source>
        <dbReference type="Proteomes" id="UP000013232"/>
    </source>
</evidence>
<dbReference type="RefSeq" id="WP_004338296.1">
    <property type="nucleotide sequence ID" value="NZ_AMXE01000036.1"/>
</dbReference>
<evidence type="ECO:0000256" key="8">
    <source>
        <dbReference type="HAMAP-Rule" id="MF_01161"/>
    </source>
</evidence>
<evidence type="ECO:0000256" key="5">
    <source>
        <dbReference type="ARBA" id="ARBA00022741"/>
    </source>
</evidence>
<dbReference type="GO" id="GO:0005737">
    <property type="term" value="C:cytoplasm"/>
    <property type="evidence" value="ECO:0007669"/>
    <property type="project" value="UniProtKB-SubCell"/>
</dbReference>
<comment type="subcellular location">
    <subcellularLocation>
        <location evidence="1 8">Cytoplasm</location>
    </subcellularLocation>
</comment>
<dbReference type="SUPFAM" id="SSF82829">
    <property type="entry name" value="MesJ substrate recognition domain-like"/>
    <property type="match status" value="1"/>
</dbReference>
<dbReference type="Proteomes" id="UP000013232">
    <property type="component" value="Unassembled WGS sequence"/>
</dbReference>
<dbReference type="SUPFAM" id="SSF52402">
    <property type="entry name" value="Adenine nucleotide alpha hydrolases-like"/>
    <property type="match status" value="1"/>
</dbReference>
<reference evidence="10 11" key="1">
    <citation type="submission" date="2012-09" db="EMBL/GenBank/DDBJ databases">
        <title>Draft Genome Sequences of 6 Strains from Genus Thauera.</title>
        <authorList>
            <person name="Liu B."/>
            <person name="Shapleigh J.P."/>
            <person name="Frostegard A.H."/>
        </authorList>
    </citation>
    <scope>NUCLEOTIDE SEQUENCE [LARGE SCALE GENOMIC DNA]</scope>
    <source>
        <strain evidence="11">47Lol / DSM 12138</strain>
    </source>
</reference>
<dbReference type="NCBIfam" id="TIGR02433">
    <property type="entry name" value="lysidine_TilS_C"/>
    <property type="match status" value="1"/>
</dbReference>
<evidence type="ECO:0000256" key="2">
    <source>
        <dbReference type="ARBA" id="ARBA00022490"/>
    </source>
</evidence>
<keyword evidence="2 8" id="KW-0963">Cytoplasm</keyword>
<evidence type="ECO:0000259" key="9">
    <source>
        <dbReference type="SMART" id="SM00977"/>
    </source>
</evidence>
<dbReference type="AlphaFoldDB" id="N6YYU7"/>
<dbReference type="InterPro" id="IPR012795">
    <property type="entry name" value="tRNA_Ile_lys_synt_N"/>
</dbReference>
<dbReference type="SMART" id="SM00977">
    <property type="entry name" value="TilS_C"/>
    <property type="match status" value="1"/>
</dbReference>
<evidence type="ECO:0000313" key="10">
    <source>
        <dbReference type="EMBL" id="ENO87562.1"/>
    </source>
</evidence>
<dbReference type="OrthoDB" id="9807403at2"/>
<dbReference type="EC" id="6.3.4.19" evidence="8"/>
<keyword evidence="5 8" id="KW-0547">Nucleotide-binding</keyword>
<comment type="domain">
    <text evidence="8">The N-terminal region contains the highly conserved SGGXDS motif, predicted to be a P-loop motif involved in ATP binding.</text>
</comment>
<keyword evidence="11" id="KW-1185">Reference proteome</keyword>
<dbReference type="GO" id="GO:0005524">
    <property type="term" value="F:ATP binding"/>
    <property type="evidence" value="ECO:0007669"/>
    <property type="project" value="UniProtKB-UniRule"/>
</dbReference>
<comment type="similarity">
    <text evidence="8">Belongs to the tRNA(Ile)-lysidine synthase family.</text>
</comment>
<feature type="binding site" evidence="8">
    <location>
        <begin position="26"/>
        <end position="31"/>
    </location>
    <ligand>
        <name>ATP</name>
        <dbReference type="ChEBI" id="CHEBI:30616"/>
    </ligand>
</feature>
<comment type="catalytic activity">
    <reaction evidence="7 8">
        <text>cytidine(34) in tRNA(Ile2) + L-lysine + ATP = lysidine(34) in tRNA(Ile2) + AMP + diphosphate + H(+)</text>
        <dbReference type="Rhea" id="RHEA:43744"/>
        <dbReference type="Rhea" id="RHEA-COMP:10625"/>
        <dbReference type="Rhea" id="RHEA-COMP:10670"/>
        <dbReference type="ChEBI" id="CHEBI:15378"/>
        <dbReference type="ChEBI" id="CHEBI:30616"/>
        <dbReference type="ChEBI" id="CHEBI:32551"/>
        <dbReference type="ChEBI" id="CHEBI:33019"/>
        <dbReference type="ChEBI" id="CHEBI:82748"/>
        <dbReference type="ChEBI" id="CHEBI:83665"/>
        <dbReference type="ChEBI" id="CHEBI:456215"/>
        <dbReference type="EC" id="6.3.4.19"/>
    </reaction>
</comment>
<keyword evidence="4 8" id="KW-0819">tRNA processing</keyword>